<dbReference type="Proteomes" id="UP000699042">
    <property type="component" value="Unassembled WGS sequence"/>
</dbReference>
<dbReference type="EMBL" id="JAESDN010000002">
    <property type="protein sequence ID" value="KAG7055783.1"/>
    <property type="molecule type" value="Genomic_DNA"/>
</dbReference>
<comment type="caution">
    <text evidence="1">The sequence shown here is derived from an EMBL/GenBank/DDBJ whole genome shotgun (WGS) entry which is preliminary data.</text>
</comment>
<evidence type="ECO:0000313" key="1">
    <source>
        <dbReference type="EMBL" id="KAG7055783.1"/>
    </source>
</evidence>
<sequence>MDPILYLIVMFLAILLFLGESFSHPYVLLPTI</sequence>
<dbReference type="AlphaFoldDB" id="A0A9P7RFK7"/>
<proteinExistence type="predicted"/>
<evidence type="ECO:0000313" key="2">
    <source>
        <dbReference type="Proteomes" id="UP000699042"/>
    </source>
</evidence>
<reference evidence="1" key="1">
    <citation type="submission" date="2021-05" db="EMBL/GenBank/DDBJ databases">
        <title>Comparative genomics of three Colletotrichum scovillei strains and genetic complementation revealed genes involved fungal growth and virulence on chili pepper.</title>
        <authorList>
            <person name="Hsieh D.-K."/>
            <person name="Chuang S.-C."/>
            <person name="Chen C.-Y."/>
            <person name="Chao Y.-T."/>
            <person name="Lu M.-Y.J."/>
            <person name="Lee M.-H."/>
            <person name="Shih M.-C."/>
        </authorList>
    </citation>
    <scope>NUCLEOTIDE SEQUENCE</scope>
    <source>
        <strain evidence="1">Coll-153</strain>
    </source>
</reference>
<name>A0A9P7RFK7_9PEZI</name>
<accession>A0A9P7RFK7</accession>
<protein>
    <submittedName>
        <fullName evidence="1">Uncharacterized protein</fullName>
    </submittedName>
</protein>
<gene>
    <name evidence="1" type="ORF">JMJ77_008234</name>
</gene>
<organism evidence="1 2">
    <name type="scientific">Colletotrichum scovillei</name>
    <dbReference type="NCBI Taxonomy" id="1209932"/>
    <lineage>
        <taxon>Eukaryota</taxon>
        <taxon>Fungi</taxon>
        <taxon>Dikarya</taxon>
        <taxon>Ascomycota</taxon>
        <taxon>Pezizomycotina</taxon>
        <taxon>Sordariomycetes</taxon>
        <taxon>Hypocreomycetidae</taxon>
        <taxon>Glomerellales</taxon>
        <taxon>Glomerellaceae</taxon>
        <taxon>Colletotrichum</taxon>
        <taxon>Colletotrichum acutatum species complex</taxon>
    </lineage>
</organism>
<keyword evidence="2" id="KW-1185">Reference proteome</keyword>